<gene>
    <name evidence="2" type="ORF">LZ012_14070</name>
</gene>
<protein>
    <recommendedName>
        <fullName evidence="4">Protein PBN1</fullName>
    </recommendedName>
</protein>
<evidence type="ECO:0008006" key="4">
    <source>
        <dbReference type="Google" id="ProtNLM"/>
    </source>
</evidence>
<organism evidence="2 3">
    <name type="scientific">Dechloromonas hankyongensis</name>
    <dbReference type="NCBI Taxonomy" id="2908002"/>
    <lineage>
        <taxon>Bacteria</taxon>
        <taxon>Pseudomonadati</taxon>
        <taxon>Pseudomonadota</taxon>
        <taxon>Betaproteobacteria</taxon>
        <taxon>Rhodocyclales</taxon>
        <taxon>Azonexaceae</taxon>
        <taxon>Dechloromonas</taxon>
    </lineage>
</organism>
<keyword evidence="1" id="KW-0812">Transmembrane</keyword>
<dbReference type="RefSeq" id="WP_275711445.1">
    <property type="nucleotide sequence ID" value="NZ_JAKLTN010000002.1"/>
</dbReference>
<proteinExistence type="predicted"/>
<keyword evidence="1" id="KW-1133">Transmembrane helix</keyword>
<keyword evidence="3" id="KW-1185">Reference proteome</keyword>
<sequence length="222" mass="24604">MALHLLVLIALLATQLLGIASSIGTIIPLRLTKGESVEVSVFRLSPTPLHFRLDFNKQKGTIRPELGGIKHTDPNGGKIRFDSPGEAIKILAASELGRQVYEMFPGGYLAFEKDDSTAKRIFEPFVEDDDPAAYPWPPANHLRPTLPAGFSTLKFSVVQAGTITANEQVKIYIAPPLDVKTVQTSDYLWLGWATILLPWNLFALAMYGWYLLKKARRLASNK</sequence>
<keyword evidence="1" id="KW-0472">Membrane</keyword>
<dbReference type="EMBL" id="JAKLTN010000002">
    <property type="protein sequence ID" value="MCG2578117.1"/>
    <property type="molecule type" value="Genomic_DNA"/>
</dbReference>
<evidence type="ECO:0000313" key="3">
    <source>
        <dbReference type="Proteomes" id="UP001165384"/>
    </source>
</evidence>
<evidence type="ECO:0000256" key="1">
    <source>
        <dbReference type="SAM" id="Phobius"/>
    </source>
</evidence>
<dbReference type="Proteomes" id="UP001165384">
    <property type="component" value="Unassembled WGS sequence"/>
</dbReference>
<reference evidence="2" key="1">
    <citation type="submission" date="2022-01" db="EMBL/GenBank/DDBJ databases">
        <authorList>
            <person name="Jo J.-H."/>
            <person name="Im W.-T."/>
        </authorList>
    </citation>
    <scope>NUCLEOTIDE SEQUENCE</scope>
    <source>
        <strain evidence="2">XY25</strain>
    </source>
</reference>
<comment type="caution">
    <text evidence="2">The sequence shown here is derived from an EMBL/GenBank/DDBJ whole genome shotgun (WGS) entry which is preliminary data.</text>
</comment>
<feature type="transmembrane region" description="Helical" evidence="1">
    <location>
        <begin position="187"/>
        <end position="212"/>
    </location>
</feature>
<accession>A0ABS9K4M5</accession>
<evidence type="ECO:0000313" key="2">
    <source>
        <dbReference type="EMBL" id="MCG2578117.1"/>
    </source>
</evidence>
<name>A0ABS9K4M5_9RHOO</name>